<keyword evidence="2" id="KW-1185">Reference proteome</keyword>
<dbReference type="AlphaFoldDB" id="A0A2T6C551"/>
<dbReference type="RefSeq" id="WP_108112843.1">
    <property type="nucleotide sequence ID" value="NZ_QBKT01000001.1"/>
</dbReference>
<name>A0A2T6C551_9FLAO</name>
<proteinExistence type="predicted"/>
<organism evidence="1 2">
    <name type="scientific">Kordia periserrulae</name>
    <dbReference type="NCBI Taxonomy" id="701523"/>
    <lineage>
        <taxon>Bacteria</taxon>
        <taxon>Pseudomonadati</taxon>
        <taxon>Bacteroidota</taxon>
        <taxon>Flavobacteriia</taxon>
        <taxon>Flavobacteriales</taxon>
        <taxon>Flavobacteriaceae</taxon>
        <taxon>Kordia</taxon>
    </lineage>
</organism>
<dbReference type="EMBL" id="QBKT01000001">
    <property type="protein sequence ID" value="PTX63435.1"/>
    <property type="molecule type" value="Genomic_DNA"/>
</dbReference>
<sequence>MTISEIVHVYNRVGFGISAKEAKSLQGLSRTQLVSQLFNASQKVEPLTINLTELRNGLKGLNLKDREKIRSLIKDSVKKIHELNSAWLYKLGTTEQLLREKMTLFWANHFVCHDKNILHFEQYNNTLRTHALGNFKEFVIAISKEASMIKYLNNKQNKKQKPNENFARELLELFTLGRDNVYDEKDIKEAARAFTGWNHDLRGNFRLRRFQHDYGEKTFLGKTGDFGGEDIIDIILQQKQCARFICEKIYRYFVNDEVDASRVSEMTDIFYKDYNIENLLRFVLTSDWFYDPKNIGIKIKSPVEFLIGMHRVVPMKFEKERELVYLQKLLGQHLLFPPNVAGWKGGRNWINPNTMMLRLRLPSILLANGEIALDEKGEFEDDFQRFNDKRNRQRRLKVTPDWNTFYTNHTTITAAQLQQSLLTSPINTGTETYLEKLADQDLKETCIQLMSLPEYQLC</sequence>
<evidence type="ECO:0000313" key="2">
    <source>
        <dbReference type="Proteomes" id="UP000244090"/>
    </source>
</evidence>
<reference evidence="1 2" key="1">
    <citation type="submission" date="2018-04" db="EMBL/GenBank/DDBJ databases">
        <title>Genomic Encyclopedia of Archaeal and Bacterial Type Strains, Phase II (KMG-II): from individual species to whole genera.</title>
        <authorList>
            <person name="Goeker M."/>
        </authorList>
    </citation>
    <scope>NUCLEOTIDE SEQUENCE [LARGE SCALE GENOMIC DNA]</scope>
    <source>
        <strain evidence="1 2">DSM 25731</strain>
    </source>
</reference>
<comment type="caution">
    <text evidence="1">The sequence shown here is derived from an EMBL/GenBank/DDBJ whole genome shotgun (WGS) entry which is preliminary data.</text>
</comment>
<evidence type="ECO:0000313" key="1">
    <source>
        <dbReference type="EMBL" id="PTX63435.1"/>
    </source>
</evidence>
<dbReference type="Proteomes" id="UP000244090">
    <property type="component" value="Unassembled WGS sequence"/>
</dbReference>
<dbReference type="InterPro" id="IPR014917">
    <property type="entry name" value="DUF1800"/>
</dbReference>
<gene>
    <name evidence="1" type="ORF">C8N46_10135</name>
</gene>
<accession>A0A2T6C551</accession>
<dbReference type="Pfam" id="PF08811">
    <property type="entry name" value="DUF1800"/>
    <property type="match status" value="1"/>
</dbReference>
<protein>
    <submittedName>
        <fullName evidence="1">Uncharacterized protein DUF1800</fullName>
    </submittedName>
</protein>
<dbReference type="OrthoDB" id="9772295at2"/>